<dbReference type="PANTHER" id="PTHR40260">
    <property type="entry name" value="BLR8190 PROTEIN"/>
    <property type="match status" value="1"/>
</dbReference>
<dbReference type="Proteomes" id="UP001521785">
    <property type="component" value="Unassembled WGS sequence"/>
</dbReference>
<comment type="similarity">
    <text evidence="1">Belongs to the tpcK family.</text>
</comment>
<protein>
    <recommendedName>
        <fullName evidence="4">EthD domain-containing protein</fullName>
    </recommendedName>
</protein>
<dbReference type="InterPro" id="IPR011008">
    <property type="entry name" value="Dimeric_a/b-barrel"/>
</dbReference>
<accession>A0ABR3RGU6</accession>
<dbReference type="EMBL" id="JAKJXO020000006">
    <property type="protein sequence ID" value="KAL1603664.1"/>
    <property type="molecule type" value="Genomic_DNA"/>
</dbReference>
<evidence type="ECO:0000256" key="1">
    <source>
        <dbReference type="ARBA" id="ARBA00005986"/>
    </source>
</evidence>
<dbReference type="Gene3D" id="3.30.70.100">
    <property type="match status" value="1"/>
</dbReference>
<gene>
    <name evidence="2" type="ORF">SLS60_005252</name>
</gene>
<evidence type="ECO:0000313" key="2">
    <source>
        <dbReference type="EMBL" id="KAL1603664.1"/>
    </source>
</evidence>
<evidence type="ECO:0000313" key="3">
    <source>
        <dbReference type="Proteomes" id="UP001521785"/>
    </source>
</evidence>
<proteinExistence type="inferred from homology"/>
<sequence length="102" mass="11405">MAPAHVSVMYPRKATFDMKYYLATHMPLVKKHWEQFGLKKYTVTQYDDPEAPYSVGCVLEFDNIDSFKKAGASSEAAEVFADIPNFSNEKPTIFAGEVTGTS</sequence>
<dbReference type="SUPFAM" id="SSF54909">
    <property type="entry name" value="Dimeric alpha+beta barrel"/>
    <property type="match status" value="1"/>
</dbReference>
<reference evidence="2 3" key="1">
    <citation type="submission" date="2024-02" db="EMBL/GenBank/DDBJ databases">
        <title>De novo assembly and annotation of 12 fungi associated with fruit tree decline syndrome in Ontario, Canada.</title>
        <authorList>
            <person name="Sulman M."/>
            <person name="Ellouze W."/>
            <person name="Ilyukhin E."/>
        </authorList>
    </citation>
    <scope>NUCLEOTIDE SEQUENCE [LARGE SCALE GENOMIC DNA]</scope>
    <source>
        <strain evidence="2 3">M42-189</strain>
    </source>
</reference>
<organism evidence="2 3">
    <name type="scientific">Paraconiothyrium brasiliense</name>
    <dbReference type="NCBI Taxonomy" id="300254"/>
    <lineage>
        <taxon>Eukaryota</taxon>
        <taxon>Fungi</taxon>
        <taxon>Dikarya</taxon>
        <taxon>Ascomycota</taxon>
        <taxon>Pezizomycotina</taxon>
        <taxon>Dothideomycetes</taxon>
        <taxon>Pleosporomycetidae</taxon>
        <taxon>Pleosporales</taxon>
        <taxon>Massarineae</taxon>
        <taxon>Didymosphaeriaceae</taxon>
        <taxon>Paraconiothyrium</taxon>
    </lineage>
</organism>
<name>A0ABR3RGU6_9PLEO</name>
<dbReference type="PANTHER" id="PTHR40260:SF2">
    <property type="entry name" value="BLR8190 PROTEIN"/>
    <property type="match status" value="1"/>
</dbReference>
<comment type="caution">
    <text evidence="2">The sequence shown here is derived from an EMBL/GenBank/DDBJ whole genome shotgun (WGS) entry which is preliminary data.</text>
</comment>
<keyword evidence="3" id="KW-1185">Reference proteome</keyword>
<dbReference type="NCBIfam" id="TIGR02118">
    <property type="entry name" value="EthD family reductase"/>
    <property type="match status" value="1"/>
</dbReference>
<evidence type="ECO:0008006" key="4">
    <source>
        <dbReference type="Google" id="ProtNLM"/>
    </source>
</evidence>
<dbReference type="InterPro" id="IPR009799">
    <property type="entry name" value="EthD_dom"/>
</dbReference>